<dbReference type="Gene3D" id="2.180.10.10">
    <property type="entry name" value="RHS repeat-associated core"/>
    <property type="match status" value="3"/>
</dbReference>
<organism evidence="5 6">
    <name type="scientific">Pseudomonas reactans</name>
    <dbReference type="NCBI Taxonomy" id="117680"/>
    <lineage>
        <taxon>Bacteria</taxon>
        <taxon>Pseudomonadati</taxon>
        <taxon>Pseudomonadota</taxon>
        <taxon>Gammaproteobacteria</taxon>
        <taxon>Pseudomonadales</taxon>
        <taxon>Pseudomonadaceae</taxon>
        <taxon>Pseudomonas</taxon>
    </lineage>
</organism>
<dbReference type="NCBIfam" id="TIGR01643">
    <property type="entry name" value="YD_repeat_2x"/>
    <property type="match status" value="7"/>
</dbReference>
<feature type="domain" description="DUF6531" evidence="3">
    <location>
        <begin position="1"/>
        <end position="68"/>
    </location>
</feature>
<comment type="caution">
    <text evidence="5">The sequence shown here is derived from an EMBL/GenBank/DDBJ whole genome shotgun (WGS) entry which is preliminary data.</text>
</comment>
<sequence>MVTGEELLTLTDGTLDGILPFEWTRLYRTSAVEVDCGLGFGWSHSLAHRLSVSGDSVVWTDHENRSTTLPLPTVSRPAITNSLAEAAIYLGSLPDELVLSQSSRFYHFRDGVLTAISDAYDNRLRISRNYLGQIERLDNSVGRSLFLRYASGRIVAVDYQIERAVDDGPFVWVTEQNVVSYAYDAAGRLVSATNAVGESEVYRYDEQHVILERGLAGGASFFWEWERSGKAARCVRHWASFSQMDTRYAWDDNGQVTVFNADGSQEVYVHDQRARLVQRVDPDGAEHFKSYDDKGRLTVEQDPLGAITAYQYDEAGRLVALFPGDDESTTYEHDNGFVRVVRRGQAVWKYERNDQGDVTRRTDPDGHSTEYSYNKRGQLTQVWLPDHSCHRLVWNERGQLLEEQLPNGGIKRYRYDDLGRKISQEDEHGALTQFEWNHAGRLAQIVLPSGDTRKFTYNAYGKITSERDELGHVTRYEYADGLHLISRRINADGTQVKYRYDNVRLLLTEIENEVGETYRLQYHANGLIQQEAGFDGQRTAYLYDLNGNLQEKTEHGDDGSQLVTRYERDYAGRLVRKTLPDGNRVDYGYDRQGNLLSVEDGHWALAYEYDSQNRLTAEHQGWGTLRYGYNACGQLQNLRLPDNNRVVYNHTKGGHLATVELNGETLTSHLFKAGQELQRQQGQLISHYHYDDQQRLHAHAVTQQQHTLYQRQYDYDKAGNLTRLLDTHKGDHHYHYDPLNRLTRANHSQGEQERFGHDPAGNLLMQNRPGPDIVAGNRLMIQGDHHYDYDAFGNLIRERRGKGHQLVTEYSYDCQHRLIGIKKPNGQTASYCYDPFGRRISKTVNGITTEFFWQGDKLIAEHHAERHRSYLYEPDTFRPLALLEGFGPKETNAYHYQLDHLGTPQELTAADGEIVWSAHYRAYGEISRLDIGKVDNPLRFQGQYFDPESGLHYNRHRYYNPDIGRYLTPDPVKLAGGINRYQYVTNPIAWVDPLGLSCKVGNCPGGILDAHENAGGHLIRKHVAQTEAQLIARLNLEPHIPAASTFKNLEEAEAIVSGSLNNHRNEIIEFLEGDKEKHIINDNSRQPVGVSIIRGTETPEPVYNLILVLKRRPNMPDGYLLLTGYPEK</sequence>
<dbReference type="InterPro" id="IPR056823">
    <property type="entry name" value="TEN-like_YD-shell"/>
</dbReference>
<evidence type="ECO:0000259" key="4">
    <source>
        <dbReference type="Pfam" id="PF25023"/>
    </source>
</evidence>
<dbReference type="NCBIfam" id="TIGR03696">
    <property type="entry name" value="Rhs_assc_core"/>
    <property type="match status" value="1"/>
</dbReference>
<dbReference type="InterPro" id="IPR041436">
    <property type="entry name" value="RNAse_A_bac"/>
</dbReference>
<dbReference type="InterPro" id="IPR022385">
    <property type="entry name" value="Rhs_assc_core"/>
</dbReference>
<dbReference type="PANTHER" id="PTHR32305:SF15">
    <property type="entry name" value="PROTEIN RHSA-RELATED"/>
    <property type="match status" value="1"/>
</dbReference>
<keyword evidence="1" id="KW-0677">Repeat</keyword>
<proteinExistence type="predicted"/>
<feature type="domain" description="Teneurin-like YD-shell" evidence="4">
    <location>
        <begin position="310"/>
        <end position="470"/>
    </location>
</feature>
<dbReference type="InterPro" id="IPR031325">
    <property type="entry name" value="RHS_repeat"/>
</dbReference>
<dbReference type="InterPro" id="IPR006530">
    <property type="entry name" value="YD"/>
</dbReference>
<evidence type="ECO:0000259" key="2">
    <source>
        <dbReference type="Pfam" id="PF18431"/>
    </source>
</evidence>
<dbReference type="Pfam" id="PF25023">
    <property type="entry name" value="TEN_YD-shell"/>
    <property type="match status" value="3"/>
</dbReference>
<protein>
    <submittedName>
        <fullName evidence="5">RHS repeat protein</fullName>
    </submittedName>
</protein>
<dbReference type="EMBL" id="JACARY010000030">
    <property type="protein sequence ID" value="NWD95996.1"/>
    <property type="molecule type" value="Genomic_DNA"/>
</dbReference>
<dbReference type="PANTHER" id="PTHR32305">
    <property type="match status" value="1"/>
</dbReference>
<keyword evidence="6" id="KW-1185">Reference proteome</keyword>
<dbReference type="Pfam" id="PF18431">
    <property type="entry name" value="RNAse_A_bac"/>
    <property type="match status" value="1"/>
</dbReference>
<name>A0ABX2QW01_9PSED</name>
<evidence type="ECO:0000259" key="3">
    <source>
        <dbReference type="Pfam" id="PF20148"/>
    </source>
</evidence>
<dbReference type="InterPro" id="IPR050708">
    <property type="entry name" value="T6SS_VgrG/RHS"/>
</dbReference>
<gene>
    <name evidence="5" type="ORF">HX871_16315</name>
</gene>
<feature type="domain" description="Teneurin-like YD-shell" evidence="4">
    <location>
        <begin position="679"/>
        <end position="970"/>
    </location>
</feature>
<dbReference type="Pfam" id="PF20148">
    <property type="entry name" value="DUF6531"/>
    <property type="match status" value="1"/>
</dbReference>
<accession>A0ABX2QW01</accession>
<evidence type="ECO:0000256" key="1">
    <source>
        <dbReference type="ARBA" id="ARBA00022737"/>
    </source>
</evidence>
<dbReference type="PRINTS" id="PR00394">
    <property type="entry name" value="RHSPROTEIN"/>
</dbReference>
<evidence type="ECO:0000313" key="6">
    <source>
        <dbReference type="Proteomes" id="UP000572863"/>
    </source>
</evidence>
<feature type="domain" description="Teneurin-like YD-shell" evidence="4">
    <location>
        <begin position="569"/>
        <end position="661"/>
    </location>
</feature>
<evidence type="ECO:0000313" key="5">
    <source>
        <dbReference type="EMBL" id="NWD95996.1"/>
    </source>
</evidence>
<dbReference type="Pfam" id="PF05593">
    <property type="entry name" value="RHS_repeat"/>
    <property type="match status" value="1"/>
</dbReference>
<dbReference type="InterPro" id="IPR045351">
    <property type="entry name" value="DUF6531"/>
</dbReference>
<dbReference type="Proteomes" id="UP000572863">
    <property type="component" value="Unassembled WGS sequence"/>
</dbReference>
<feature type="domain" description="Bacterial CdiA-CT RNAse A" evidence="2">
    <location>
        <begin position="1016"/>
        <end position="1126"/>
    </location>
</feature>
<reference evidence="5 6" key="1">
    <citation type="submission" date="2020-04" db="EMBL/GenBank/DDBJ databases">
        <title>Molecular characterization of pseudomonads from Agaricus bisporus reveal novel blotch 2 pathogens in Western Europe.</title>
        <authorList>
            <person name="Taparia T."/>
            <person name="Krijger M."/>
            <person name="Haynes E."/>
            <person name="Elpinstone J.G."/>
            <person name="Noble R."/>
            <person name="Van Der Wolf J."/>
        </authorList>
    </citation>
    <scope>NUCLEOTIDE SEQUENCE [LARGE SCALE GENOMIC DNA]</scope>
    <source>
        <strain evidence="5 6">P7774</strain>
    </source>
</reference>
<dbReference type="CDD" id="cd20684">
    <property type="entry name" value="CdiA-CT_Yk_RNaseA-like"/>
    <property type="match status" value="1"/>
</dbReference>